<gene>
    <name evidence="1" type="ORF">DSAG12_02075</name>
</gene>
<protein>
    <submittedName>
        <fullName evidence="1">Uncharacterized protein</fullName>
    </submittedName>
</protein>
<accession>A0A5B9DB81</accession>
<evidence type="ECO:0000313" key="2">
    <source>
        <dbReference type="Proteomes" id="UP000321408"/>
    </source>
</evidence>
<dbReference type="KEGG" id="psyt:DSAG12_02075"/>
<dbReference type="GeneID" id="41330064"/>
<dbReference type="EMBL" id="CP042905">
    <property type="protein sequence ID" value="QEE16245.1"/>
    <property type="molecule type" value="Genomic_DNA"/>
</dbReference>
<keyword evidence="2" id="KW-1185">Reference proteome</keyword>
<name>A0A5B9DB81_9ARCH</name>
<dbReference type="Proteomes" id="UP000321408">
    <property type="component" value="Chromosome"/>
</dbReference>
<reference evidence="1 2" key="2">
    <citation type="journal article" date="2024" name="Int. J. Syst. Evol. Microbiol.">
        <title>Promethearchaeum syntrophicum gen. nov., sp. nov., an anaerobic, obligately syntrophic archaeon, the first isolate of the lineage 'Asgard' archaea, and proposal of the new archaeal phylum Promethearchaeota phyl. nov. and kingdom Promethearchaeati regn. nov.</title>
        <authorList>
            <person name="Imachi H."/>
            <person name="Nobu M.K."/>
            <person name="Kato S."/>
            <person name="Takaki Y."/>
            <person name="Miyazaki M."/>
            <person name="Miyata M."/>
            <person name="Ogawara M."/>
            <person name="Saito Y."/>
            <person name="Sakai S."/>
            <person name="Tahara Y.O."/>
            <person name="Takano Y."/>
            <person name="Tasumi E."/>
            <person name="Uematsu K."/>
            <person name="Yoshimura T."/>
            <person name="Itoh T."/>
            <person name="Ohkuma M."/>
            <person name="Takai K."/>
        </authorList>
    </citation>
    <scope>NUCLEOTIDE SEQUENCE [LARGE SCALE GENOMIC DNA]</scope>
    <source>
        <strain evidence="1 2">MK-D1</strain>
    </source>
</reference>
<evidence type="ECO:0000313" key="1">
    <source>
        <dbReference type="EMBL" id="QEE16245.1"/>
    </source>
</evidence>
<dbReference type="AlphaFoldDB" id="A0A5B9DB81"/>
<dbReference type="RefSeq" id="WP_147663123.1">
    <property type="nucleotide sequence ID" value="NZ_CP042905.2"/>
</dbReference>
<organism evidence="1 2">
    <name type="scientific">Promethearchaeum syntrophicum</name>
    <dbReference type="NCBI Taxonomy" id="2594042"/>
    <lineage>
        <taxon>Archaea</taxon>
        <taxon>Promethearchaeati</taxon>
        <taxon>Promethearchaeota</taxon>
        <taxon>Promethearchaeia</taxon>
        <taxon>Promethearchaeales</taxon>
        <taxon>Promethearchaeaceae</taxon>
        <taxon>Promethearchaeum</taxon>
    </lineage>
</organism>
<proteinExistence type="predicted"/>
<sequence>MPKPDLSQFNFNELIDIVKTISRTKKKSSEGMWKNGYGLQSMDSLEANIDDVLDEIIYRVKEQWSRFEIERNFSNLALPHEILNLFNITTAELNKKLFKNPPTIGSEILDGKKDEIWFKIGTSKYIMRNNGNIEII</sequence>
<reference evidence="1 2" key="1">
    <citation type="journal article" date="2020" name="Nature">
        <title>Isolation of an archaeon at the prokaryote-eukaryote interface.</title>
        <authorList>
            <person name="Imachi H."/>
            <person name="Nobu M.K."/>
            <person name="Nakahara N."/>
            <person name="Morono Y."/>
            <person name="Ogawara M."/>
            <person name="Takaki Y."/>
            <person name="Takano Y."/>
            <person name="Uematsu K."/>
            <person name="Ikuta T."/>
            <person name="Ito M."/>
            <person name="Matsui Y."/>
            <person name="Miyazaki M."/>
            <person name="Murata K."/>
            <person name="Saito Y."/>
            <person name="Sakai S."/>
            <person name="Song C."/>
            <person name="Tasumi E."/>
            <person name="Yamanaka Y."/>
            <person name="Yamaguchi T."/>
            <person name="Kamagata Y."/>
            <person name="Tamaki H."/>
            <person name="Takai K."/>
        </authorList>
    </citation>
    <scope>NUCLEOTIDE SEQUENCE [LARGE SCALE GENOMIC DNA]</scope>
    <source>
        <strain evidence="1 2">MK-D1</strain>
    </source>
</reference>